<evidence type="ECO:0000256" key="4">
    <source>
        <dbReference type="ARBA" id="ARBA00022842"/>
    </source>
</evidence>
<name>A0A451DG52_9GAMM</name>
<gene>
    <name evidence="7 9" type="primary">dut</name>
    <name evidence="9" type="ORF">ERCIPSPA2889_040</name>
</gene>
<dbReference type="UniPathway" id="UPA00610">
    <property type="reaction ID" value="UER00666"/>
</dbReference>
<dbReference type="GO" id="GO:0004170">
    <property type="term" value="F:dUTP diphosphatase activity"/>
    <property type="evidence" value="ECO:0007669"/>
    <property type="project" value="UniProtKB-UniRule"/>
</dbReference>
<comment type="function">
    <text evidence="7">This enzyme is involved in nucleotide metabolism: it produces dUMP, the immediate precursor of thymidine nucleotides and it decreases the intracellular concentration of dUTP so that uracil cannot be incorporated into DNA.</text>
</comment>
<dbReference type="InterPro" id="IPR008181">
    <property type="entry name" value="dUTPase"/>
</dbReference>
<dbReference type="GO" id="GO:0006226">
    <property type="term" value="P:dUMP biosynthetic process"/>
    <property type="evidence" value="ECO:0007669"/>
    <property type="project" value="UniProtKB-UniRule"/>
</dbReference>
<dbReference type="GO" id="GO:0046081">
    <property type="term" value="P:dUTP catabolic process"/>
    <property type="evidence" value="ECO:0007669"/>
    <property type="project" value="InterPro"/>
</dbReference>
<comment type="pathway">
    <text evidence="7">Pyrimidine metabolism; dUMP biosynthesis; dUMP from dCTP (dUTP route): step 2/2.</text>
</comment>
<dbReference type="FunFam" id="2.70.40.10:FF:000002">
    <property type="entry name" value="dUTP diphosphatase"/>
    <property type="match status" value="1"/>
</dbReference>
<dbReference type="EC" id="3.6.1.23" evidence="7"/>
<dbReference type="InterPro" id="IPR036157">
    <property type="entry name" value="dUTPase-like_sf"/>
</dbReference>
<feature type="binding site" evidence="7">
    <location>
        <begin position="88"/>
        <end position="90"/>
    </location>
    <ligand>
        <name>substrate</name>
    </ligand>
</feature>
<comment type="cofactor">
    <cofactor evidence="7">
        <name>Mg(2+)</name>
        <dbReference type="ChEBI" id="CHEBI:18420"/>
    </cofactor>
</comment>
<dbReference type="GO" id="GO:0000287">
    <property type="term" value="F:magnesium ion binding"/>
    <property type="evidence" value="ECO:0007669"/>
    <property type="project" value="UniProtKB-UniRule"/>
</dbReference>
<feature type="binding site" evidence="7">
    <location>
        <begin position="71"/>
        <end position="73"/>
    </location>
    <ligand>
        <name>substrate</name>
    </ligand>
</feature>
<evidence type="ECO:0000256" key="7">
    <source>
        <dbReference type="HAMAP-Rule" id="MF_00116"/>
    </source>
</evidence>
<protein>
    <recommendedName>
        <fullName evidence="7">Deoxyuridine 5'-triphosphate nucleotidohydrolase</fullName>
        <shortName evidence="7">dUTPase</shortName>
        <ecNumber evidence="7">3.6.1.23</ecNumber>
    </recommendedName>
    <alternativeName>
        <fullName evidence="7">dUTP pyrophosphatase</fullName>
    </alternativeName>
</protein>
<evidence type="ECO:0000256" key="6">
    <source>
        <dbReference type="ARBA" id="ARBA00047686"/>
    </source>
</evidence>
<evidence type="ECO:0000256" key="5">
    <source>
        <dbReference type="ARBA" id="ARBA00023080"/>
    </source>
</evidence>
<evidence type="ECO:0000256" key="1">
    <source>
        <dbReference type="ARBA" id="ARBA00006581"/>
    </source>
</evidence>
<evidence type="ECO:0000256" key="3">
    <source>
        <dbReference type="ARBA" id="ARBA00022801"/>
    </source>
</evidence>
<dbReference type="CDD" id="cd07557">
    <property type="entry name" value="trimeric_dUTPase"/>
    <property type="match status" value="1"/>
</dbReference>
<proteinExistence type="inferred from homology"/>
<dbReference type="Gene3D" id="2.70.40.10">
    <property type="match status" value="1"/>
</dbReference>
<accession>A0A451DG52</accession>
<dbReference type="Proteomes" id="UP000294343">
    <property type="component" value="Chromosome"/>
</dbReference>
<dbReference type="OrthoDB" id="9809956at2"/>
<dbReference type="InterPro" id="IPR029054">
    <property type="entry name" value="dUTPase-like"/>
</dbReference>
<evidence type="ECO:0000259" key="8">
    <source>
        <dbReference type="Pfam" id="PF00692"/>
    </source>
</evidence>
<keyword evidence="4 7" id="KW-0460">Magnesium</keyword>
<dbReference type="InterPro" id="IPR033704">
    <property type="entry name" value="dUTPase_trimeric"/>
</dbReference>
<evidence type="ECO:0000256" key="2">
    <source>
        <dbReference type="ARBA" id="ARBA00022723"/>
    </source>
</evidence>
<sequence length="152" mass="16589">MRKKIDIKILDRRIGTSFPMPSYATLGSAGIDLRACIESTLILYPGETHLIGTGIALHIADPQITAIILPRSGLGHTNGIVLGNSVGLIDSDYYGQIMISLWNRKKHPFMITAGERVAQIIFLPIIQVEFNLVNSFTDTQRGSGGFGHTGRQ</sequence>
<comment type="caution">
    <text evidence="7">Lacks conserved residue(s) required for the propagation of feature annotation.</text>
</comment>
<dbReference type="NCBIfam" id="NF001862">
    <property type="entry name" value="PRK00601.1"/>
    <property type="match status" value="1"/>
</dbReference>
<feature type="binding site" evidence="7">
    <location>
        <position position="84"/>
    </location>
    <ligand>
        <name>substrate</name>
    </ligand>
</feature>
<dbReference type="AlphaFoldDB" id="A0A451DG52"/>
<evidence type="ECO:0000313" key="10">
    <source>
        <dbReference type="Proteomes" id="UP000294343"/>
    </source>
</evidence>
<reference evidence="9 10" key="1">
    <citation type="submission" date="2019-02" db="EMBL/GenBank/DDBJ databases">
        <authorList>
            <person name="Manzano-Marin A."/>
            <person name="Manzano-Marin A."/>
        </authorList>
    </citation>
    <scope>NUCLEOTIDE SEQUENCE [LARGE SCALE GENOMIC DNA]</scope>
    <source>
        <strain evidence="9 10">ErCipseudotsugae</strain>
    </source>
</reference>
<comment type="catalytic activity">
    <reaction evidence="6 7">
        <text>dUTP + H2O = dUMP + diphosphate + H(+)</text>
        <dbReference type="Rhea" id="RHEA:10248"/>
        <dbReference type="ChEBI" id="CHEBI:15377"/>
        <dbReference type="ChEBI" id="CHEBI:15378"/>
        <dbReference type="ChEBI" id="CHEBI:33019"/>
        <dbReference type="ChEBI" id="CHEBI:61555"/>
        <dbReference type="ChEBI" id="CHEBI:246422"/>
        <dbReference type="EC" id="3.6.1.23"/>
    </reaction>
</comment>
<dbReference type="HAMAP" id="MF_00116">
    <property type="entry name" value="dUTPase_bact"/>
    <property type="match status" value="1"/>
</dbReference>
<feature type="domain" description="dUTPase-like" evidence="8">
    <location>
        <begin position="18"/>
        <end position="150"/>
    </location>
</feature>
<dbReference type="PANTHER" id="PTHR11241">
    <property type="entry name" value="DEOXYURIDINE 5'-TRIPHOSPHATE NUCLEOTIDOHYDROLASE"/>
    <property type="match status" value="1"/>
</dbReference>
<dbReference type="SUPFAM" id="SSF51283">
    <property type="entry name" value="dUTPase-like"/>
    <property type="match status" value="1"/>
</dbReference>
<dbReference type="PANTHER" id="PTHR11241:SF0">
    <property type="entry name" value="DEOXYURIDINE 5'-TRIPHOSPHATE NUCLEOTIDOHYDROLASE"/>
    <property type="match status" value="1"/>
</dbReference>
<dbReference type="EMBL" id="LR217730">
    <property type="protein sequence ID" value="VFP85597.1"/>
    <property type="molecule type" value="Genomic_DNA"/>
</dbReference>
<organism evidence="9 10">
    <name type="scientific">Candidatus Erwinia haradaeae</name>
    <dbReference type="NCBI Taxonomy" id="1922217"/>
    <lineage>
        <taxon>Bacteria</taxon>
        <taxon>Pseudomonadati</taxon>
        <taxon>Pseudomonadota</taxon>
        <taxon>Gammaproteobacteria</taxon>
        <taxon>Enterobacterales</taxon>
        <taxon>Erwiniaceae</taxon>
        <taxon>Erwinia</taxon>
    </lineage>
</organism>
<keyword evidence="2 7" id="KW-0479">Metal-binding</keyword>
<dbReference type="Pfam" id="PF00692">
    <property type="entry name" value="dUTPase"/>
    <property type="match status" value="1"/>
</dbReference>
<dbReference type="NCBIfam" id="TIGR00576">
    <property type="entry name" value="dut"/>
    <property type="match status" value="1"/>
</dbReference>
<comment type="similarity">
    <text evidence="1 7">Belongs to the dUTPase family.</text>
</comment>
<keyword evidence="5 7" id="KW-0546">Nucleotide metabolism</keyword>
<keyword evidence="3 7" id="KW-0378">Hydrolase</keyword>
<evidence type="ECO:0000313" key="9">
    <source>
        <dbReference type="EMBL" id="VFP85597.1"/>
    </source>
</evidence>
<dbReference type="RefSeq" id="WP_157988881.1">
    <property type="nucleotide sequence ID" value="NZ_LR217730.1"/>
</dbReference>